<dbReference type="EMBL" id="JYDQ01000220">
    <property type="protein sequence ID" value="KRY10685.1"/>
    <property type="molecule type" value="Genomic_DNA"/>
</dbReference>
<organism evidence="2 3">
    <name type="scientific">Trichinella patagoniensis</name>
    <dbReference type="NCBI Taxonomy" id="990121"/>
    <lineage>
        <taxon>Eukaryota</taxon>
        <taxon>Metazoa</taxon>
        <taxon>Ecdysozoa</taxon>
        <taxon>Nematoda</taxon>
        <taxon>Enoplea</taxon>
        <taxon>Dorylaimia</taxon>
        <taxon>Trichinellida</taxon>
        <taxon>Trichinellidae</taxon>
        <taxon>Trichinella</taxon>
    </lineage>
</organism>
<sequence length="101" mass="11085">MNLMNRNNFPVVATNALPFHGFPILHLFFQKLGLLYHTQISGSHVPMAVTMTRYIRAACLSEYYINRTLKLNTSSPPSPPGTSISGPNSVTDQPSLLSPPS</sequence>
<keyword evidence="3" id="KW-1185">Reference proteome</keyword>
<name>A0A0V0ZE45_9BILA</name>
<reference evidence="2 3" key="1">
    <citation type="submission" date="2015-01" db="EMBL/GenBank/DDBJ databases">
        <title>Evolution of Trichinella species and genotypes.</title>
        <authorList>
            <person name="Korhonen P.K."/>
            <person name="Edoardo P."/>
            <person name="Giuseppe L.R."/>
            <person name="Gasser R.B."/>
        </authorList>
    </citation>
    <scope>NUCLEOTIDE SEQUENCE [LARGE SCALE GENOMIC DNA]</scope>
    <source>
        <strain evidence="2">ISS2496</strain>
    </source>
</reference>
<dbReference type="Proteomes" id="UP000054783">
    <property type="component" value="Unassembled WGS sequence"/>
</dbReference>
<proteinExistence type="predicted"/>
<evidence type="ECO:0000313" key="2">
    <source>
        <dbReference type="EMBL" id="KRY10685.1"/>
    </source>
</evidence>
<evidence type="ECO:0000256" key="1">
    <source>
        <dbReference type="SAM" id="MobiDB-lite"/>
    </source>
</evidence>
<feature type="region of interest" description="Disordered" evidence="1">
    <location>
        <begin position="71"/>
        <end position="101"/>
    </location>
</feature>
<feature type="compositionally biased region" description="Polar residues" evidence="1">
    <location>
        <begin position="90"/>
        <end position="101"/>
    </location>
</feature>
<accession>A0A0V0ZE45</accession>
<gene>
    <name evidence="2" type="ORF">T12_15242</name>
</gene>
<dbReference type="AlphaFoldDB" id="A0A0V0ZE45"/>
<protein>
    <submittedName>
        <fullName evidence="2">Uncharacterized protein</fullName>
    </submittedName>
</protein>
<comment type="caution">
    <text evidence="2">The sequence shown here is derived from an EMBL/GenBank/DDBJ whole genome shotgun (WGS) entry which is preliminary data.</text>
</comment>
<evidence type="ECO:0000313" key="3">
    <source>
        <dbReference type="Proteomes" id="UP000054783"/>
    </source>
</evidence>